<feature type="compositionally biased region" description="Acidic residues" evidence="1">
    <location>
        <begin position="164"/>
        <end position="185"/>
    </location>
</feature>
<organism evidence="2 3">
    <name type="scientific">Triparma laevis f. inornata</name>
    <dbReference type="NCBI Taxonomy" id="1714386"/>
    <lineage>
        <taxon>Eukaryota</taxon>
        <taxon>Sar</taxon>
        <taxon>Stramenopiles</taxon>
        <taxon>Ochrophyta</taxon>
        <taxon>Bolidophyceae</taxon>
        <taxon>Parmales</taxon>
        <taxon>Triparmaceae</taxon>
        <taxon>Triparma</taxon>
    </lineage>
</organism>
<evidence type="ECO:0000313" key="3">
    <source>
        <dbReference type="Proteomes" id="UP001162640"/>
    </source>
</evidence>
<gene>
    <name evidence="2" type="ORF">TL16_g09794</name>
</gene>
<name>A0A9W7BDA3_9STRA</name>
<sequence length="315" mass="34993">MTNPVPENFIWISFQTSPNLETQNSTNMLASQYVPKDSTVLTALAGYRATHQTPSTKPNAKRILKHLLASHPEWRLTHQRMVKILKREGKVPLVVGSDENSREEENMKELFSPKTRSKISEVDQPVRHQNIISSRLRPKSSLSFVYGKSLHQKTPNGKQTQKSDEDEDDAEFIPHVDEDEEECGETEGWSRTSKAPTPAPKAPIIIQTPSPAAAPTEKKSSGFLKRFKKSPTPTPPSVSLPVQEIVVDIMEEKSILKRCPSPDLPSTPIGDSKKSDEAVEAGIPVTPYSMNDDEGFDGKEDTQCFAGVKDMCVVM</sequence>
<feature type="region of interest" description="Disordered" evidence="1">
    <location>
        <begin position="146"/>
        <end position="239"/>
    </location>
</feature>
<evidence type="ECO:0000256" key="1">
    <source>
        <dbReference type="SAM" id="MobiDB-lite"/>
    </source>
</evidence>
<reference evidence="3" key="1">
    <citation type="journal article" date="2023" name="Commun. Biol.">
        <title>Genome analysis of Parmales, the sister group of diatoms, reveals the evolutionary specialization of diatoms from phago-mixotrophs to photoautotrophs.</title>
        <authorList>
            <person name="Ban H."/>
            <person name="Sato S."/>
            <person name="Yoshikawa S."/>
            <person name="Yamada K."/>
            <person name="Nakamura Y."/>
            <person name="Ichinomiya M."/>
            <person name="Sato N."/>
            <person name="Blanc-Mathieu R."/>
            <person name="Endo H."/>
            <person name="Kuwata A."/>
            <person name="Ogata H."/>
        </authorList>
    </citation>
    <scope>NUCLEOTIDE SEQUENCE [LARGE SCALE GENOMIC DNA]</scope>
</reference>
<dbReference type="EMBL" id="BLQM01000338">
    <property type="protein sequence ID" value="GMH84040.1"/>
    <property type="molecule type" value="Genomic_DNA"/>
</dbReference>
<accession>A0A9W7BDA3</accession>
<feature type="region of interest" description="Disordered" evidence="1">
    <location>
        <begin position="97"/>
        <end position="123"/>
    </location>
</feature>
<proteinExistence type="predicted"/>
<feature type="region of interest" description="Disordered" evidence="1">
    <location>
        <begin position="257"/>
        <end position="278"/>
    </location>
</feature>
<dbReference type="Proteomes" id="UP001162640">
    <property type="component" value="Unassembled WGS sequence"/>
</dbReference>
<evidence type="ECO:0000313" key="2">
    <source>
        <dbReference type="EMBL" id="GMH84040.1"/>
    </source>
</evidence>
<protein>
    <submittedName>
        <fullName evidence="2">Uncharacterized protein</fullName>
    </submittedName>
</protein>
<comment type="caution">
    <text evidence="2">The sequence shown here is derived from an EMBL/GenBank/DDBJ whole genome shotgun (WGS) entry which is preliminary data.</text>
</comment>
<feature type="compositionally biased region" description="Basic and acidic residues" evidence="1">
    <location>
        <begin position="99"/>
        <end position="108"/>
    </location>
</feature>
<dbReference type="AlphaFoldDB" id="A0A9W7BDA3"/>